<dbReference type="EMBL" id="GBHO01041087">
    <property type="protein sequence ID" value="JAG02517.1"/>
    <property type="molecule type" value="Transcribed_RNA"/>
</dbReference>
<feature type="compositionally biased region" description="Acidic residues" evidence="7">
    <location>
        <begin position="814"/>
        <end position="823"/>
    </location>
</feature>
<keyword evidence="1" id="KW-0808">Transferase</keyword>
<dbReference type="Gene3D" id="3.10.10.10">
    <property type="entry name" value="HIV Type 1 Reverse Transcriptase, subunit A, domain 1"/>
    <property type="match status" value="1"/>
</dbReference>
<keyword evidence="6" id="KW-0862">Zinc</keyword>
<dbReference type="EMBL" id="GBHO01041090">
    <property type="protein sequence ID" value="JAG02514.1"/>
    <property type="molecule type" value="Transcribed_RNA"/>
</dbReference>
<evidence type="ECO:0000256" key="6">
    <source>
        <dbReference type="PROSITE-ProRule" id="PRU00047"/>
    </source>
</evidence>
<feature type="region of interest" description="Disordered" evidence="7">
    <location>
        <begin position="771"/>
        <end position="881"/>
    </location>
</feature>
<dbReference type="GO" id="GO:0071897">
    <property type="term" value="P:DNA biosynthetic process"/>
    <property type="evidence" value="ECO:0007669"/>
    <property type="project" value="UniProtKB-ARBA"/>
</dbReference>
<dbReference type="GO" id="GO:0016779">
    <property type="term" value="F:nucleotidyltransferase activity"/>
    <property type="evidence" value="ECO:0007669"/>
    <property type="project" value="UniProtKB-KW"/>
</dbReference>
<dbReference type="Gene3D" id="4.10.60.10">
    <property type="entry name" value="Zinc finger, CCHC-type"/>
    <property type="match status" value="1"/>
</dbReference>
<dbReference type="InterPro" id="IPR018061">
    <property type="entry name" value="Retropepsins"/>
</dbReference>
<evidence type="ECO:0000256" key="4">
    <source>
        <dbReference type="ARBA" id="ARBA00022759"/>
    </source>
</evidence>
<evidence type="ECO:0000313" key="12">
    <source>
        <dbReference type="EMBL" id="JAG02517.1"/>
    </source>
</evidence>
<dbReference type="AlphaFoldDB" id="A0A0A9W7R2"/>
<evidence type="ECO:0000256" key="5">
    <source>
        <dbReference type="ARBA" id="ARBA00022801"/>
    </source>
</evidence>
<evidence type="ECO:0000313" key="10">
    <source>
        <dbReference type="EMBL" id="JAG02515.1"/>
    </source>
</evidence>
<dbReference type="SMART" id="SM00343">
    <property type="entry name" value="ZnF_C2HC"/>
    <property type="match status" value="3"/>
</dbReference>
<dbReference type="GO" id="GO:0003676">
    <property type="term" value="F:nucleic acid binding"/>
    <property type="evidence" value="ECO:0007669"/>
    <property type="project" value="InterPro"/>
</dbReference>
<evidence type="ECO:0000256" key="3">
    <source>
        <dbReference type="ARBA" id="ARBA00022722"/>
    </source>
</evidence>
<dbReference type="InterPro" id="IPR050951">
    <property type="entry name" value="Retrovirus_Pol_polyprotein"/>
</dbReference>
<dbReference type="EMBL" id="GBHO01041085">
    <property type="protein sequence ID" value="JAG02519.1"/>
    <property type="molecule type" value="Transcribed_RNA"/>
</dbReference>
<dbReference type="SUPFAM" id="SSF56672">
    <property type="entry name" value="DNA/RNA polymerases"/>
    <property type="match status" value="1"/>
</dbReference>
<proteinExistence type="predicted"/>
<evidence type="ECO:0000256" key="1">
    <source>
        <dbReference type="ARBA" id="ARBA00022679"/>
    </source>
</evidence>
<dbReference type="SUPFAM" id="SSF57756">
    <property type="entry name" value="Retrovirus zinc finger-like domains"/>
    <property type="match status" value="1"/>
</dbReference>
<gene>
    <name evidence="14" type="ORF">CM83_79728</name>
    <name evidence="12" type="ORF">CM83_79734</name>
    <name evidence="13" type="ORF">CM83_79741</name>
    <name evidence="10" type="ORF">CM83_79748</name>
    <name evidence="11" type="ORF">CM83_79754</name>
    <name evidence="9" type="ORF">CM83_79760</name>
</gene>
<feature type="region of interest" description="Disordered" evidence="7">
    <location>
        <begin position="315"/>
        <end position="359"/>
    </location>
</feature>
<dbReference type="PROSITE" id="PS50158">
    <property type="entry name" value="ZF_CCHC"/>
    <property type="match status" value="1"/>
</dbReference>
<dbReference type="SUPFAM" id="SSF50630">
    <property type="entry name" value="Acid proteases"/>
    <property type="match status" value="1"/>
</dbReference>
<dbReference type="PANTHER" id="PTHR37984">
    <property type="entry name" value="PROTEIN CBG26694"/>
    <property type="match status" value="1"/>
</dbReference>
<organism evidence="13">
    <name type="scientific">Lygus hesperus</name>
    <name type="common">Western plant bug</name>
    <dbReference type="NCBI Taxonomy" id="30085"/>
    <lineage>
        <taxon>Eukaryota</taxon>
        <taxon>Metazoa</taxon>
        <taxon>Ecdysozoa</taxon>
        <taxon>Arthropoda</taxon>
        <taxon>Hexapoda</taxon>
        <taxon>Insecta</taxon>
        <taxon>Pterygota</taxon>
        <taxon>Neoptera</taxon>
        <taxon>Paraneoptera</taxon>
        <taxon>Hemiptera</taxon>
        <taxon>Heteroptera</taxon>
        <taxon>Panheteroptera</taxon>
        <taxon>Cimicomorpha</taxon>
        <taxon>Miridae</taxon>
        <taxon>Mirini</taxon>
        <taxon>Lygus</taxon>
    </lineage>
</organism>
<protein>
    <recommendedName>
        <fullName evidence="8">CCHC-type domain-containing protein</fullName>
    </recommendedName>
</protein>
<evidence type="ECO:0000313" key="9">
    <source>
        <dbReference type="EMBL" id="JAG02514.1"/>
    </source>
</evidence>
<evidence type="ECO:0000313" key="13">
    <source>
        <dbReference type="EMBL" id="JAG02518.1"/>
    </source>
</evidence>
<dbReference type="InterPro" id="IPR021109">
    <property type="entry name" value="Peptidase_aspartic_dom_sf"/>
</dbReference>
<dbReference type="Gene3D" id="2.40.70.10">
    <property type="entry name" value="Acid Proteases"/>
    <property type="match status" value="1"/>
</dbReference>
<name>A0A0A9W7R2_LYGHE</name>
<feature type="domain" description="CCHC-type" evidence="8">
    <location>
        <begin position="235"/>
        <end position="251"/>
    </location>
</feature>
<keyword evidence="6" id="KW-0863">Zinc-finger</keyword>
<dbReference type="EMBL" id="GBHO01041088">
    <property type="protein sequence ID" value="JAG02516.1"/>
    <property type="molecule type" value="Transcribed_RNA"/>
</dbReference>
<dbReference type="InterPro" id="IPR043502">
    <property type="entry name" value="DNA/RNA_pol_sf"/>
</dbReference>
<evidence type="ECO:0000313" key="11">
    <source>
        <dbReference type="EMBL" id="JAG02516.1"/>
    </source>
</evidence>
<keyword evidence="3" id="KW-0540">Nuclease</keyword>
<keyword evidence="5" id="KW-0378">Hydrolase</keyword>
<dbReference type="EMBL" id="GBHO01041086">
    <property type="protein sequence ID" value="JAG02518.1"/>
    <property type="molecule type" value="Transcribed_RNA"/>
</dbReference>
<evidence type="ECO:0000313" key="14">
    <source>
        <dbReference type="EMBL" id="JAG02519.1"/>
    </source>
</evidence>
<sequence>MGEPDVNVRALEAVTAAMARLEVALGNQNPAPPADRITRTQMMEIDPWDPEEFENIPIQGFLEIFDEVAHDLSQEMKVRLLRVKLKGSAKVFLQDHQHLTEGNQPYDAIRTALLHWYSREDPEKAAAHLWTMQKGEGETLRHFADRVRHTALRAVQVEGIVLTPVQTRTWVNTRSVKAFLKGLPSRYSSYFINNPPATLEAALKKAEELEEALSPDDFTPERWSVAGVRTEEGVRKCYSCGDINHFAANCPTRGGSGARFPTPGAVPRVAMGAPRRPCVHCGSWSHFPASCPRHLNQDMCDYCGYYGHVETSCQKRKNMSRQSPRNEAYSGQGESKKEPCEVPNLRFSPPTSCPPGETDKKPIVEGMCLPIVDSPSRKSLHVRVRIEGQERRLRLDTGAQISVLARPLPGIPVAPTQTLAWGADGQPLTFLGQQHVEVEVGHVRLRHSFRIFARDHSGVDLMGLDLLRRLPITIHPDRSEVIMVDPRTGGLEVINEVRHGLLQPERPLPMPLMPIRLEVPRSLSDQNHAAKSDLNEVEENEELHESTSEHCPLYDGSAEFPTGAFDTPQADLLSTLLPKMKHLPQNEAEKVTRVRKEFQELVVKPDRAGCTLNVAHRIETGDAEPVFRRPYSVPHALRPIVEQQLQEMFESQVIEPSSSPWGAPVAMVHKKTMEGQPPAYRFCCRTLRSLGKTYQVASRILQRPWEKRSRTASARQTPRNFEIGEREYLRHMWPPPGVFQKFWCPWIVPVSIAQRLSEVTCVITDVAGRPQVVHRSRRKPAHERGVPDDSFQSSLMEEGSGGSPVALENRPDMSGDEEDEGDETPTMLVTSAAPKPGSTLEMKNDETPTLPERPQEKDPIEKPYQLRPRNRVDYGKLHSGR</sequence>
<dbReference type="InterPro" id="IPR036875">
    <property type="entry name" value="Znf_CCHC_sf"/>
</dbReference>
<dbReference type="PANTHER" id="PTHR37984:SF5">
    <property type="entry name" value="PROTEIN NYNRIN-LIKE"/>
    <property type="match status" value="1"/>
</dbReference>
<dbReference type="InterPro" id="IPR001878">
    <property type="entry name" value="Znf_CCHC"/>
</dbReference>
<reference evidence="13" key="1">
    <citation type="journal article" date="2014" name="PLoS ONE">
        <title>Transcriptome-Based Identification of ABC Transporters in the Western Tarnished Plant Bug Lygus hesperus.</title>
        <authorList>
            <person name="Hull J.J."/>
            <person name="Chaney K."/>
            <person name="Geib S.M."/>
            <person name="Fabrick J.A."/>
            <person name="Brent C.S."/>
            <person name="Walsh D."/>
            <person name="Lavine L.C."/>
        </authorList>
    </citation>
    <scope>NUCLEOTIDE SEQUENCE</scope>
</reference>
<keyword evidence="4" id="KW-0255">Endonuclease</keyword>
<evidence type="ECO:0000256" key="2">
    <source>
        <dbReference type="ARBA" id="ARBA00022695"/>
    </source>
</evidence>
<dbReference type="GO" id="GO:0008270">
    <property type="term" value="F:zinc ion binding"/>
    <property type="evidence" value="ECO:0007669"/>
    <property type="project" value="UniProtKB-KW"/>
</dbReference>
<dbReference type="GO" id="GO:0004519">
    <property type="term" value="F:endonuclease activity"/>
    <property type="evidence" value="ECO:0007669"/>
    <property type="project" value="UniProtKB-KW"/>
</dbReference>
<dbReference type="EMBL" id="GBHO01041089">
    <property type="protein sequence ID" value="JAG02515.1"/>
    <property type="molecule type" value="Transcribed_RNA"/>
</dbReference>
<reference evidence="13" key="2">
    <citation type="submission" date="2014-07" db="EMBL/GenBank/DDBJ databases">
        <authorList>
            <person name="Hull J."/>
        </authorList>
    </citation>
    <scope>NUCLEOTIDE SEQUENCE</scope>
</reference>
<keyword evidence="6" id="KW-0479">Metal-binding</keyword>
<evidence type="ECO:0000256" key="7">
    <source>
        <dbReference type="SAM" id="MobiDB-lite"/>
    </source>
</evidence>
<feature type="compositionally biased region" description="Basic residues" evidence="7">
    <location>
        <begin position="772"/>
        <end position="781"/>
    </location>
</feature>
<dbReference type="GO" id="GO:0016787">
    <property type="term" value="F:hydrolase activity"/>
    <property type="evidence" value="ECO:0007669"/>
    <property type="project" value="UniProtKB-KW"/>
</dbReference>
<feature type="compositionally biased region" description="Basic and acidic residues" evidence="7">
    <location>
        <begin position="870"/>
        <end position="881"/>
    </location>
</feature>
<accession>A0A0A9W7R2</accession>
<evidence type="ECO:0000259" key="8">
    <source>
        <dbReference type="PROSITE" id="PS50158"/>
    </source>
</evidence>
<dbReference type="Pfam" id="PF00077">
    <property type="entry name" value="RVP"/>
    <property type="match status" value="1"/>
</dbReference>
<keyword evidence="2" id="KW-0548">Nucleotidyltransferase</keyword>
<dbReference type="Pfam" id="PF00098">
    <property type="entry name" value="zf-CCHC"/>
    <property type="match status" value="1"/>
</dbReference>